<comment type="subcellular location">
    <subcellularLocation>
        <location evidence="1">Membrane</location>
    </subcellularLocation>
</comment>
<sequence length="136" mass="15309">MSIPFWCVFIAALLIYLAKLPVAKAMNAQSGGYDNHHPREQQARLTGLGARAHAAHLNSIEMFPLFAAGVLMAHTTEVFGWWVDLLAILYIVTRVLYLVFYWRDLATPRSLVWVVGLLCCLLLMLSPALRWLIVSV</sequence>
<dbReference type="Proteomes" id="UP000542720">
    <property type="component" value="Unassembled WGS sequence"/>
</dbReference>
<dbReference type="GO" id="GO:0016020">
    <property type="term" value="C:membrane"/>
    <property type="evidence" value="ECO:0007669"/>
    <property type="project" value="UniProtKB-SubCell"/>
</dbReference>
<keyword evidence="3 5" id="KW-1133">Transmembrane helix</keyword>
<organism evidence="6 7">
    <name type="scientific">Aquipseudomonas ullengensis</name>
    <dbReference type="NCBI Taxonomy" id="2759166"/>
    <lineage>
        <taxon>Bacteria</taxon>
        <taxon>Pseudomonadati</taxon>
        <taxon>Pseudomonadota</taxon>
        <taxon>Gammaproteobacteria</taxon>
        <taxon>Pseudomonadales</taxon>
        <taxon>Pseudomonadaceae</taxon>
        <taxon>Aquipseudomonas</taxon>
    </lineage>
</organism>
<feature type="transmembrane region" description="Helical" evidence="5">
    <location>
        <begin position="79"/>
        <end position="99"/>
    </location>
</feature>
<accession>A0A7W4QAW8</accession>
<dbReference type="PANTHER" id="PTHR35371">
    <property type="entry name" value="INNER MEMBRANE PROTEIN"/>
    <property type="match status" value="1"/>
</dbReference>
<evidence type="ECO:0000256" key="5">
    <source>
        <dbReference type="SAM" id="Phobius"/>
    </source>
</evidence>
<keyword evidence="2 5" id="KW-0812">Transmembrane</keyword>
<dbReference type="RefSeq" id="WP_183089797.1">
    <property type="nucleotide sequence ID" value="NZ_JACJUD010000004.1"/>
</dbReference>
<name>A0A7W4QAW8_9GAMM</name>
<keyword evidence="4 5" id="KW-0472">Membrane</keyword>
<dbReference type="EMBL" id="JACJUD010000004">
    <property type="protein sequence ID" value="MBB2496277.1"/>
    <property type="molecule type" value="Genomic_DNA"/>
</dbReference>
<evidence type="ECO:0000313" key="6">
    <source>
        <dbReference type="EMBL" id="MBB2496277.1"/>
    </source>
</evidence>
<evidence type="ECO:0000313" key="7">
    <source>
        <dbReference type="Proteomes" id="UP000542720"/>
    </source>
</evidence>
<feature type="transmembrane region" description="Helical" evidence="5">
    <location>
        <begin position="111"/>
        <end position="133"/>
    </location>
</feature>
<evidence type="ECO:0000256" key="4">
    <source>
        <dbReference type="ARBA" id="ARBA00023136"/>
    </source>
</evidence>
<dbReference type="PANTHER" id="PTHR35371:SF1">
    <property type="entry name" value="BLR7753 PROTEIN"/>
    <property type="match status" value="1"/>
</dbReference>
<gene>
    <name evidence="6" type="ORF">H3H51_14695</name>
</gene>
<proteinExistence type="predicted"/>
<dbReference type="AlphaFoldDB" id="A0A7W4QAW8"/>
<evidence type="ECO:0000256" key="3">
    <source>
        <dbReference type="ARBA" id="ARBA00022989"/>
    </source>
</evidence>
<comment type="caution">
    <text evidence="6">The sequence shown here is derived from an EMBL/GenBank/DDBJ whole genome shotgun (WGS) entry which is preliminary data.</text>
</comment>
<keyword evidence="7" id="KW-1185">Reference proteome</keyword>
<dbReference type="Pfam" id="PF01124">
    <property type="entry name" value="MAPEG"/>
    <property type="match status" value="1"/>
</dbReference>
<dbReference type="Gene3D" id="1.20.120.550">
    <property type="entry name" value="Membrane associated eicosanoid/glutathione metabolism-like domain"/>
    <property type="match status" value="1"/>
</dbReference>
<reference evidence="6 7" key="1">
    <citation type="submission" date="2020-08" db="EMBL/GenBank/DDBJ databases">
        <authorList>
            <person name="Kim C.M."/>
        </authorList>
    </citation>
    <scope>NUCLEOTIDE SEQUENCE [LARGE SCALE GENOMIC DNA]</scope>
    <source>
        <strain evidence="6 7">UL070</strain>
    </source>
</reference>
<protein>
    <submittedName>
        <fullName evidence="6">MAPEG family protein</fullName>
    </submittedName>
</protein>
<evidence type="ECO:0000256" key="1">
    <source>
        <dbReference type="ARBA" id="ARBA00004370"/>
    </source>
</evidence>
<dbReference type="SUPFAM" id="SSF161084">
    <property type="entry name" value="MAPEG domain-like"/>
    <property type="match status" value="1"/>
</dbReference>
<dbReference type="InterPro" id="IPR001129">
    <property type="entry name" value="Membr-assoc_MAPEG"/>
</dbReference>
<dbReference type="InterPro" id="IPR023352">
    <property type="entry name" value="MAPEG-like_dom_sf"/>
</dbReference>
<evidence type="ECO:0000256" key="2">
    <source>
        <dbReference type="ARBA" id="ARBA00022692"/>
    </source>
</evidence>